<feature type="transmembrane region" description="Helical" evidence="7">
    <location>
        <begin position="316"/>
        <end position="340"/>
    </location>
</feature>
<feature type="transmembrane region" description="Helical" evidence="7">
    <location>
        <begin position="226"/>
        <end position="252"/>
    </location>
</feature>
<protein>
    <submittedName>
        <fullName evidence="10">Arabinose ABC transporter permease</fullName>
    </submittedName>
    <submittedName>
        <fullName evidence="9">MFS transporter</fullName>
    </submittedName>
</protein>
<dbReference type="CDD" id="cd06173">
    <property type="entry name" value="MFS_MefA_like"/>
    <property type="match status" value="1"/>
</dbReference>
<dbReference type="InterPro" id="IPR036259">
    <property type="entry name" value="MFS_trans_sf"/>
</dbReference>
<keyword evidence="4 7" id="KW-0812">Transmembrane</keyword>
<dbReference type="GO" id="GO:0005886">
    <property type="term" value="C:plasma membrane"/>
    <property type="evidence" value="ECO:0007669"/>
    <property type="project" value="UniProtKB-SubCell"/>
</dbReference>
<evidence type="ECO:0000256" key="4">
    <source>
        <dbReference type="ARBA" id="ARBA00022692"/>
    </source>
</evidence>
<dbReference type="InterPro" id="IPR020846">
    <property type="entry name" value="MFS_dom"/>
</dbReference>
<dbReference type="SUPFAM" id="SSF103473">
    <property type="entry name" value="MFS general substrate transporter"/>
    <property type="match status" value="1"/>
</dbReference>
<dbReference type="EMBL" id="LGIQ01000002">
    <property type="protein sequence ID" value="KNB74555.1"/>
    <property type="molecule type" value="Genomic_DNA"/>
</dbReference>
<comment type="caution">
    <text evidence="10">The sequence shown here is derived from an EMBL/GenBank/DDBJ whole genome shotgun (WGS) entry which is preliminary data.</text>
</comment>
<reference evidence="11" key="1">
    <citation type="submission" date="2015-07" db="EMBL/GenBank/DDBJ databases">
        <title>Genome sequencing project for genomic taxonomy and phylogenomics of Bacillus-like bacteria.</title>
        <authorList>
            <person name="Liu B."/>
            <person name="Wang J."/>
            <person name="Zhu Y."/>
            <person name="Liu G."/>
            <person name="Chen Q."/>
            <person name="Chen Z."/>
            <person name="Lan J."/>
            <person name="Che J."/>
            <person name="Ge C."/>
            <person name="Shi H."/>
            <person name="Pan Z."/>
            <person name="Liu X."/>
        </authorList>
    </citation>
    <scope>NUCLEOTIDE SEQUENCE [LARGE SCALE GENOMIC DNA]</scope>
    <source>
        <strain evidence="11">DSM 9887</strain>
    </source>
</reference>
<evidence type="ECO:0000313" key="11">
    <source>
        <dbReference type="Proteomes" id="UP000036834"/>
    </source>
</evidence>
<reference evidence="10" key="2">
    <citation type="submission" date="2015-07" db="EMBL/GenBank/DDBJ databases">
        <title>MeaNS - Measles Nucleotide Surveillance Program.</title>
        <authorList>
            <person name="Tran T."/>
            <person name="Druce J."/>
        </authorList>
    </citation>
    <scope>NUCLEOTIDE SEQUENCE</scope>
    <source>
        <strain evidence="10">DSM 9887</strain>
    </source>
</reference>
<feature type="domain" description="Major facilitator superfamily (MFS) profile" evidence="8">
    <location>
        <begin position="1"/>
        <end position="195"/>
    </location>
</feature>
<keyword evidence="6 7" id="KW-0472">Membrane</keyword>
<gene>
    <name evidence="10" type="ORF">ADS79_02390</name>
    <name evidence="9" type="ORF">BRE01_15160</name>
</gene>
<keyword evidence="2" id="KW-0813">Transport</keyword>
<evidence type="ECO:0000313" key="10">
    <source>
        <dbReference type="EMBL" id="KNB74555.1"/>
    </source>
</evidence>
<dbReference type="PANTHER" id="PTHR43266:SF2">
    <property type="entry name" value="MAJOR FACILITATOR SUPERFAMILY (MFS) PROFILE DOMAIN-CONTAINING PROTEIN"/>
    <property type="match status" value="1"/>
</dbReference>
<feature type="transmembrane region" description="Helical" evidence="7">
    <location>
        <begin position="173"/>
        <end position="190"/>
    </location>
</feature>
<feature type="transmembrane region" description="Helical" evidence="7">
    <location>
        <begin position="382"/>
        <end position="401"/>
    </location>
</feature>
<dbReference type="RefSeq" id="WP_049736802.1">
    <property type="nucleotide sequence ID" value="NZ_BJON01000006.1"/>
</dbReference>
<feature type="transmembrane region" description="Helical" evidence="7">
    <location>
        <begin position="352"/>
        <end position="376"/>
    </location>
</feature>
<dbReference type="InterPro" id="IPR011701">
    <property type="entry name" value="MFS"/>
</dbReference>
<dbReference type="PROSITE" id="PS50850">
    <property type="entry name" value="MFS"/>
    <property type="match status" value="1"/>
</dbReference>
<dbReference type="AlphaFoldDB" id="A0A0K9Z266"/>
<evidence type="ECO:0000313" key="9">
    <source>
        <dbReference type="EMBL" id="GED67814.1"/>
    </source>
</evidence>
<evidence type="ECO:0000256" key="7">
    <source>
        <dbReference type="SAM" id="Phobius"/>
    </source>
</evidence>
<sequence length="418" mass="45638">MEASTSLWKNASFLKLWLAQLTANIGDQCYSFALLWYLLQATKSGTALSLLAIPEMVAGLLFYLIGGVLADRYNPKLLMVGADLARIIVVITVGIMALLGIEQFSFFLAAQFLLGLFSSLFQPSRTVALKAIVPLEQLGKANAISDTTFRTVRILAPMTIGLLAASVPLSTLFFVNAASYLVSVFFLYAIRSSLHNRSESAASKMTPKQYVNDIALGLGEIKRNKLLFLVLLFSNLGFIVWVICYNVGFPFLAERIEQGNGSTLAILIGFYGIGNLLGSLYMARAYYTRHLFVILIGWSFQAAGFLLLTIGSTSHWIAFLAAAIAGVGGPFSGIPTVTAIQLKATNENTGKVFAINMLLFTFFGMLSSILGAIWLGKLPVEQLFLISGLFLALICFIGFVMERRTHHLIDQEHQSHSA</sequence>
<feature type="transmembrane region" description="Helical" evidence="7">
    <location>
        <begin position="264"/>
        <end position="283"/>
    </location>
</feature>
<name>A0A0K9Z266_9BACL</name>
<dbReference type="Proteomes" id="UP000319578">
    <property type="component" value="Unassembled WGS sequence"/>
</dbReference>
<evidence type="ECO:0000256" key="5">
    <source>
        <dbReference type="ARBA" id="ARBA00022989"/>
    </source>
</evidence>
<dbReference type="PATRIC" id="fig|54915.3.peg.5641"/>
<keyword evidence="12" id="KW-1185">Reference proteome</keyword>
<dbReference type="GO" id="GO:0022857">
    <property type="term" value="F:transmembrane transporter activity"/>
    <property type="evidence" value="ECO:0007669"/>
    <property type="project" value="InterPro"/>
</dbReference>
<evidence type="ECO:0000256" key="3">
    <source>
        <dbReference type="ARBA" id="ARBA00022475"/>
    </source>
</evidence>
<dbReference type="OrthoDB" id="9775268at2"/>
<evidence type="ECO:0000256" key="1">
    <source>
        <dbReference type="ARBA" id="ARBA00004651"/>
    </source>
</evidence>
<comment type="subcellular location">
    <subcellularLocation>
        <location evidence="1">Cell membrane</location>
        <topology evidence="1">Multi-pass membrane protein</topology>
    </subcellularLocation>
</comment>
<evidence type="ECO:0000259" key="8">
    <source>
        <dbReference type="PROSITE" id="PS50850"/>
    </source>
</evidence>
<organism evidence="10 11">
    <name type="scientific">Brevibacillus reuszeri</name>
    <dbReference type="NCBI Taxonomy" id="54915"/>
    <lineage>
        <taxon>Bacteria</taxon>
        <taxon>Bacillati</taxon>
        <taxon>Bacillota</taxon>
        <taxon>Bacilli</taxon>
        <taxon>Bacillales</taxon>
        <taxon>Paenibacillaceae</taxon>
        <taxon>Brevibacillus</taxon>
    </lineage>
</organism>
<feature type="transmembrane region" description="Helical" evidence="7">
    <location>
        <begin position="45"/>
        <end position="65"/>
    </location>
</feature>
<evidence type="ECO:0000256" key="2">
    <source>
        <dbReference type="ARBA" id="ARBA00022448"/>
    </source>
</evidence>
<keyword evidence="3" id="KW-1003">Cell membrane</keyword>
<dbReference type="Pfam" id="PF07690">
    <property type="entry name" value="MFS_1"/>
    <property type="match status" value="1"/>
</dbReference>
<proteinExistence type="predicted"/>
<reference evidence="9 12" key="3">
    <citation type="submission" date="2019-06" db="EMBL/GenBank/DDBJ databases">
        <title>Whole genome shotgun sequence of Brevibacillus reuszeri NBRC 15719.</title>
        <authorList>
            <person name="Hosoyama A."/>
            <person name="Uohara A."/>
            <person name="Ohji S."/>
            <person name="Ichikawa N."/>
        </authorList>
    </citation>
    <scope>NUCLEOTIDE SEQUENCE [LARGE SCALE GENOMIC DNA]</scope>
    <source>
        <strain evidence="9 12">NBRC 15719</strain>
    </source>
</reference>
<evidence type="ECO:0000256" key="6">
    <source>
        <dbReference type="ARBA" id="ARBA00023136"/>
    </source>
</evidence>
<dbReference type="STRING" id="54915.ADS79_02390"/>
<dbReference type="EMBL" id="BJON01000006">
    <property type="protein sequence ID" value="GED67814.1"/>
    <property type="molecule type" value="Genomic_DNA"/>
</dbReference>
<dbReference type="Proteomes" id="UP000036834">
    <property type="component" value="Unassembled WGS sequence"/>
</dbReference>
<accession>A0A0K9Z266</accession>
<dbReference type="PANTHER" id="PTHR43266">
    <property type="entry name" value="MACROLIDE-EFFLUX PROTEIN"/>
    <property type="match status" value="1"/>
</dbReference>
<evidence type="ECO:0000313" key="12">
    <source>
        <dbReference type="Proteomes" id="UP000319578"/>
    </source>
</evidence>
<feature type="transmembrane region" description="Helical" evidence="7">
    <location>
        <begin position="77"/>
        <end position="98"/>
    </location>
</feature>
<keyword evidence="5 7" id="KW-1133">Transmembrane helix</keyword>
<feature type="transmembrane region" description="Helical" evidence="7">
    <location>
        <begin position="290"/>
        <end position="310"/>
    </location>
</feature>
<dbReference type="Gene3D" id="1.20.1250.20">
    <property type="entry name" value="MFS general substrate transporter like domains"/>
    <property type="match status" value="1"/>
</dbReference>